<dbReference type="AlphaFoldDB" id="B6BML5"/>
<sequence>MSIKSTIESLDFFSTLKTQDVELLTSISTLQSYNSEYVLYYEKEESNNLLFLVSGLAKTYKIDKHSNEIFLYYIYKESLISEITNIKNETLTSFSNVALVEDSQILSIDYKEFKKHFLEKNLLCLELVNEISLRSKKIESLINREFIFDSVEKVAMMLYSDLDMFNKLKRHDISLILHIQPATLSRVLNRLKRNKIIDIMQGKVTILDTIALREIGND</sequence>
<dbReference type="InterPro" id="IPR018490">
    <property type="entry name" value="cNMP-bd_dom_sf"/>
</dbReference>
<gene>
    <name evidence="5" type="ORF">SMGD1_2346</name>
</gene>
<dbReference type="Proteomes" id="UP000006431">
    <property type="component" value="Unassembled WGS sequence"/>
</dbReference>
<keyword evidence="6" id="KW-1185">Reference proteome</keyword>
<dbReference type="OrthoDB" id="5338728at2"/>
<dbReference type="PROSITE" id="PS50042">
    <property type="entry name" value="CNMP_BINDING_3"/>
    <property type="match status" value="1"/>
</dbReference>
<dbReference type="Gene3D" id="1.10.10.10">
    <property type="entry name" value="Winged helix-like DNA-binding domain superfamily/Winged helix DNA-binding domain"/>
    <property type="match status" value="1"/>
</dbReference>
<dbReference type="RefSeq" id="WP_008339519.1">
    <property type="nucleotide sequence ID" value="NZ_AFRZ01000001.1"/>
</dbReference>
<dbReference type="InterPro" id="IPR012318">
    <property type="entry name" value="HTH_CRP"/>
</dbReference>
<accession>B6BML5</accession>
<keyword evidence="1" id="KW-0805">Transcription regulation</keyword>
<dbReference type="InterPro" id="IPR036390">
    <property type="entry name" value="WH_DNA-bd_sf"/>
</dbReference>
<dbReference type="PATRIC" id="fig|929558.5.peg.2336"/>
<evidence type="ECO:0000313" key="6">
    <source>
        <dbReference type="Proteomes" id="UP000006431"/>
    </source>
</evidence>
<accession>H1FYQ4</accession>
<dbReference type="Gene3D" id="2.60.120.10">
    <property type="entry name" value="Jelly Rolls"/>
    <property type="match status" value="1"/>
</dbReference>
<evidence type="ECO:0000313" key="5">
    <source>
        <dbReference type="EMBL" id="EHP30869.1"/>
    </source>
</evidence>
<dbReference type="InterPro" id="IPR014710">
    <property type="entry name" value="RmlC-like_jellyroll"/>
</dbReference>
<proteinExistence type="predicted"/>
<name>B6BML5_SULGG</name>
<reference evidence="5 6" key="1">
    <citation type="journal article" date="2012" name="Proc. Natl. Acad. Sci. U.S.A.">
        <title>Genome and physiology of a model Epsilonproteobacterium responsible for sulfide detoxification in marine oxygen depletion zones.</title>
        <authorList>
            <person name="Grote J."/>
            <person name="Schott T."/>
            <person name="Bruckner C.G."/>
            <person name="Glockner F.O."/>
            <person name="Jost G."/>
            <person name="Teeling H."/>
            <person name="Labrenz M."/>
            <person name="Jurgens K."/>
        </authorList>
    </citation>
    <scope>NUCLEOTIDE SEQUENCE [LARGE SCALE GENOMIC DNA]</scope>
    <source>
        <strain evidence="5 6">GD1</strain>
    </source>
</reference>
<dbReference type="GO" id="GO:0006355">
    <property type="term" value="P:regulation of DNA-templated transcription"/>
    <property type="evidence" value="ECO:0007669"/>
    <property type="project" value="InterPro"/>
</dbReference>
<dbReference type="SUPFAM" id="SSF46785">
    <property type="entry name" value="Winged helix' DNA-binding domain"/>
    <property type="match status" value="1"/>
</dbReference>
<dbReference type="SUPFAM" id="SSF51206">
    <property type="entry name" value="cAMP-binding domain-like"/>
    <property type="match status" value="1"/>
</dbReference>
<dbReference type="Pfam" id="PF00027">
    <property type="entry name" value="cNMP_binding"/>
    <property type="match status" value="1"/>
</dbReference>
<dbReference type="SMART" id="SM00100">
    <property type="entry name" value="cNMP"/>
    <property type="match status" value="1"/>
</dbReference>
<dbReference type="eggNOG" id="COG0664">
    <property type="taxonomic scope" value="Bacteria"/>
</dbReference>
<evidence type="ECO:0000259" key="4">
    <source>
        <dbReference type="PROSITE" id="PS50042"/>
    </source>
</evidence>
<dbReference type="GO" id="GO:0003677">
    <property type="term" value="F:DNA binding"/>
    <property type="evidence" value="ECO:0007669"/>
    <property type="project" value="UniProtKB-KW"/>
</dbReference>
<evidence type="ECO:0000256" key="3">
    <source>
        <dbReference type="ARBA" id="ARBA00023163"/>
    </source>
</evidence>
<protein>
    <submittedName>
        <fullName evidence="5">Putative transcriptional regulator, Crp/Fnr family</fullName>
    </submittedName>
</protein>
<feature type="domain" description="Cyclic nucleotide-binding" evidence="4">
    <location>
        <begin position="12"/>
        <end position="115"/>
    </location>
</feature>
<organism evidence="5 6">
    <name type="scientific">Sulfurimonas gotlandica (strain DSM 19862 / JCM 16533 / GD1)</name>
    <dbReference type="NCBI Taxonomy" id="929558"/>
    <lineage>
        <taxon>Bacteria</taxon>
        <taxon>Pseudomonadati</taxon>
        <taxon>Campylobacterota</taxon>
        <taxon>Epsilonproteobacteria</taxon>
        <taxon>Campylobacterales</taxon>
        <taxon>Sulfurimonadaceae</taxon>
        <taxon>Sulfurimonas</taxon>
    </lineage>
</organism>
<evidence type="ECO:0000256" key="2">
    <source>
        <dbReference type="ARBA" id="ARBA00023125"/>
    </source>
</evidence>
<dbReference type="HOGENOM" id="CLU_075053_4_0_7"/>
<dbReference type="InterPro" id="IPR036388">
    <property type="entry name" value="WH-like_DNA-bd_sf"/>
</dbReference>
<keyword evidence="2" id="KW-0238">DNA-binding</keyword>
<dbReference type="EMBL" id="AFRZ01000001">
    <property type="protein sequence ID" value="EHP30869.1"/>
    <property type="molecule type" value="Genomic_DNA"/>
</dbReference>
<dbReference type="Pfam" id="PF13545">
    <property type="entry name" value="HTH_Crp_2"/>
    <property type="match status" value="1"/>
</dbReference>
<dbReference type="STRING" id="929558.SMGD1_2346"/>
<dbReference type="InterPro" id="IPR000595">
    <property type="entry name" value="cNMP-bd_dom"/>
</dbReference>
<comment type="caution">
    <text evidence="5">The sequence shown here is derived from an EMBL/GenBank/DDBJ whole genome shotgun (WGS) entry which is preliminary data.</text>
</comment>
<keyword evidence="3" id="KW-0804">Transcription</keyword>
<evidence type="ECO:0000256" key="1">
    <source>
        <dbReference type="ARBA" id="ARBA00023015"/>
    </source>
</evidence>